<dbReference type="InterPro" id="IPR039425">
    <property type="entry name" value="RNA_pol_sigma-70-like"/>
</dbReference>
<feature type="domain" description="RNA polymerase sigma factor 70 region 4 type 2" evidence="6">
    <location>
        <begin position="143"/>
        <end position="194"/>
    </location>
</feature>
<evidence type="ECO:0000259" key="6">
    <source>
        <dbReference type="Pfam" id="PF08281"/>
    </source>
</evidence>
<dbReference type="InterPro" id="IPR007627">
    <property type="entry name" value="RNA_pol_sigma70_r2"/>
</dbReference>
<dbReference type="GO" id="GO:0006352">
    <property type="term" value="P:DNA-templated transcription initiation"/>
    <property type="evidence" value="ECO:0007669"/>
    <property type="project" value="InterPro"/>
</dbReference>
<dbReference type="AlphaFoldDB" id="A0A562NTL4"/>
<dbReference type="GO" id="GO:0016987">
    <property type="term" value="F:sigma factor activity"/>
    <property type="evidence" value="ECO:0007669"/>
    <property type="project" value="UniProtKB-KW"/>
</dbReference>
<protein>
    <submittedName>
        <fullName evidence="7">RNA polymerase sigma-70 factor (ECF subfamily)</fullName>
    </submittedName>
</protein>
<evidence type="ECO:0000313" key="8">
    <source>
        <dbReference type="Proteomes" id="UP000317122"/>
    </source>
</evidence>
<dbReference type="GO" id="GO:0003677">
    <property type="term" value="F:DNA binding"/>
    <property type="evidence" value="ECO:0007669"/>
    <property type="project" value="InterPro"/>
</dbReference>
<evidence type="ECO:0000256" key="4">
    <source>
        <dbReference type="ARBA" id="ARBA00023163"/>
    </source>
</evidence>
<dbReference type="Pfam" id="PF04542">
    <property type="entry name" value="Sigma70_r2"/>
    <property type="match status" value="1"/>
</dbReference>
<dbReference type="Gene3D" id="1.10.1740.10">
    <property type="match status" value="1"/>
</dbReference>
<dbReference type="InterPro" id="IPR014284">
    <property type="entry name" value="RNA_pol_sigma-70_dom"/>
</dbReference>
<dbReference type="NCBIfam" id="TIGR02937">
    <property type="entry name" value="sigma70-ECF"/>
    <property type="match status" value="1"/>
</dbReference>
<dbReference type="Gene3D" id="1.10.10.10">
    <property type="entry name" value="Winged helix-like DNA-binding domain superfamily/Winged helix DNA-binding domain"/>
    <property type="match status" value="1"/>
</dbReference>
<dbReference type="PANTHER" id="PTHR43133">
    <property type="entry name" value="RNA POLYMERASE ECF-TYPE SIGMA FACTO"/>
    <property type="match status" value="1"/>
</dbReference>
<organism evidence="7 8">
    <name type="scientific">Mesorhizobium tianshanense</name>
    <dbReference type="NCBI Taxonomy" id="39844"/>
    <lineage>
        <taxon>Bacteria</taxon>
        <taxon>Pseudomonadati</taxon>
        <taxon>Pseudomonadota</taxon>
        <taxon>Alphaproteobacteria</taxon>
        <taxon>Hyphomicrobiales</taxon>
        <taxon>Phyllobacteriaceae</taxon>
        <taxon>Mesorhizobium</taxon>
    </lineage>
</organism>
<sequence>MNLFGPIGDRADKSQAARPAMTAATETDRALVSRVAKGDRAAVRLLFMRHHARVYRFVVRQTGSEMMADDIANEVFLELWRQAPGFEGRSEVSTWLLGIARFKALSSLRKKKEDWIDDNDAAQVPDSADTPEVVTMKEDKGAALRRFVDALPEEHRTVIDLAYYHGQSVTEIGEVLGIPVATVKTRMFYARKKLGEALKAAGYDRGWP</sequence>
<dbReference type="PANTHER" id="PTHR43133:SF32">
    <property type="entry name" value="BLR3042 PROTEIN"/>
    <property type="match status" value="1"/>
</dbReference>
<keyword evidence="8" id="KW-1185">Reference proteome</keyword>
<gene>
    <name evidence="7" type="ORF">IQ26_03248</name>
</gene>
<evidence type="ECO:0000256" key="1">
    <source>
        <dbReference type="ARBA" id="ARBA00010641"/>
    </source>
</evidence>
<dbReference type="InterPro" id="IPR036388">
    <property type="entry name" value="WH-like_DNA-bd_sf"/>
</dbReference>
<dbReference type="InterPro" id="IPR013325">
    <property type="entry name" value="RNA_pol_sigma_r2"/>
</dbReference>
<evidence type="ECO:0000259" key="5">
    <source>
        <dbReference type="Pfam" id="PF04542"/>
    </source>
</evidence>
<dbReference type="CDD" id="cd06171">
    <property type="entry name" value="Sigma70_r4"/>
    <property type="match status" value="1"/>
</dbReference>
<dbReference type="Pfam" id="PF08281">
    <property type="entry name" value="Sigma70_r4_2"/>
    <property type="match status" value="1"/>
</dbReference>
<proteinExistence type="inferred from homology"/>
<keyword evidence="4" id="KW-0804">Transcription</keyword>
<dbReference type="Proteomes" id="UP000317122">
    <property type="component" value="Unassembled WGS sequence"/>
</dbReference>
<comment type="similarity">
    <text evidence="1">Belongs to the sigma-70 factor family. ECF subfamily.</text>
</comment>
<comment type="caution">
    <text evidence="7">The sequence shown here is derived from an EMBL/GenBank/DDBJ whole genome shotgun (WGS) entry which is preliminary data.</text>
</comment>
<keyword evidence="2" id="KW-0805">Transcription regulation</keyword>
<feature type="domain" description="RNA polymerase sigma-70 region 2" evidence="5">
    <location>
        <begin position="46"/>
        <end position="112"/>
    </location>
</feature>
<name>A0A562NTL4_9HYPH</name>
<dbReference type="NCBIfam" id="NF009168">
    <property type="entry name" value="PRK12515.1"/>
    <property type="match status" value="1"/>
</dbReference>
<keyword evidence="3" id="KW-0731">Sigma factor</keyword>
<dbReference type="SUPFAM" id="SSF88659">
    <property type="entry name" value="Sigma3 and sigma4 domains of RNA polymerase sigma factors"/>
    <property type="match status" value="1"/>
</dbReference>
<accession>A0A562NTL4</accession>
<evidence type="ECO:0000256" key="3">
    <source>
        <dbReference type="ARBA" id="ARBA00023082"/>
    </source>
</evidence>
<dbReference type="EMBL" id="VLKT01000018">
    <property type="protein sequence ID" value="TWI35557.1"/>
    <property type="molecule type" value="Genomic_DNA"/>
</dbReference>
<dbReference type="SUPFAM" id="SSF88946">
    <property type="entry name" value="Sigma2 domain of RNA polymerase sigma factors"/>
    <property type="match status" value="1"/>
</dbReference>
<dbReference type="InterPro" id="IPR013249">
    <property type="entry name" value="RNA_pol_sigma70_r4_t2"/>
</dbReference>
<dbReference type="InterPro" id="IPR013324">
    <property type="entry name" value="RNA_pol_sigma_r3/r4-like"/>
</dbReference>
<reference evidence="7 8" key="1">
    <citation type="journal article" date="2015" name="Stand. Genomic Sci.">
        <title>Genomic Encyclopedia of Bacterial and Archaeal Type Strains, Phase III: the genomes of soil and plant-associated and newly described type strains.</title>
        <authorList>
            <person name="Whitman W.B."/>
            <person name="Woyke T."/>
            <person name="Klenk H.P."/>
            <person name="Zhou Y."/>
            <person name="Lilburn T.G."/>
            <person name="Beck B.J."/>
            <person name="De Vos P."/>
            <person name="Vandamme P."/>
            <person name="Eisen J.A."/>
            <person name="Garrity G."/>
            <person name="Hugenholtz P."/>
            <person name="Kyrpides N.C."/>
        </authorList>
    </citation>
    <scope>NUCLEOTIDE SEQUENCE [LARGE SCALE GENOMIC DNA]</scope>
    <source>
        <strain evidence="7 8">CGMCC 1.2546</strain>
    </source>
</reference>
<evidence type="ECO:0000313" key="7">
    <source>
        <dbReference type="EMBL" id="TWI35557.1"/>
    </source>
</evidence>
<evidence type="ECO:0000256" key="2">
    <source>
        <dbReference type="ARBA" id="ARBA00023015"/>
    </source>
</evidence>